<dbReference type="AlphaFoldDB" id="A0A6F9DMT9"/>
<dbReference type="InterPro" id="IPR002110">
    <property type="entry name" value="Ankyrin_rpt"/>
</dbReference>
<evidence type="ECO:0000313" key="5">
    <source>
        <dbReference type="EMBL" id="CAB3264308.1"/>
    </source>
</evidence>
<accession>A0A6F9DMT9</accession>
<dbReference type="PRINTS" id="PR01415">
    <property type="entry name" value="ANKYRIN"/>
</dbReference>
<dbReference type="Gene3D" id="1.25.40.20">
    <property type="entry name" value="Ankyrin repeat-containing domain"/>
    <property type="match status" value="1"/>
</dbReference>
<protein>
    <submittedName>
        <fullName evidence="5">IkappaB protein</fullName>
    </submittedName>
</protein>
<dbReference type="GO" id="GO:0005829">
    <property type="term" value="C:cytosol"/>
    <property type="evidence" value="ECO:0007669"/>
    <property type="project" value="TreeGrafter"/>
</dbReference>
<dbReference type="GO" id="GO:0051059">
    <property type="term" value="F:NF-kappaB binding"/>
    <property type="evidence" value="ECO:0007669"/>
    <property type="project" value="TreeGrafter"/>
</dbReference>
<keyword evidence="1" id="KW-0677">Repeat</keyword>
<feature type="region of interest" description="Disordered" evidence="4">
    <location>
        <begin position="54"/>
        <end position="90"/>
    </location>
</feature>
<dbReference type="SUPFAM" id="SSF48403">
    <property type="entry name" value="Ankyrin repeat"/>
    <property type="match status" value="1"/>
</dbReference>
<dbReference type="Pfam" id="PF00023">
    <property type="entry name" value="Ank"/>
    <property type="match status" value="1"/>
</dbReference>
<evidence type="ECO:0000256" key="4">
    <source>
        <dbReference type="SAM" id="MobiDB-lite"/>
    </source>
</evidence>
<feature type="compositionally biased region" description="Basic and acidic residues" evidence="4">
    <location>
        <begin position="20"/>
        <end position="37"/>
    </location>
</feature>
<reference evidence="5" key="1">
    <citation type="submission" date="2020-04" db="EMBL/GenBank/DDBJ databases">
        <authorList>
            <person name="Neveu A P."/>
        </authorList>
    </citation>
    <scope>NUCLEOTIDE SEQUENCE</scope>
    <source>
        <tissue evidence="5">Whole embryo</tissue>
    </source>
</reference>
<proteinExistence type="evidence at transcript level"/>
<name>A0A6F9DMT9_9ASCI</name>
<gene>
    <name evidence="5" type="primary">Nfkbie</name>
</gene>
<dbReference type="GO" id="GO:0071356">
    <property type="term" value="P:cellular response to tumor necrosis factor"/>
    <property type="evidence" value="ECO:0007669"/>
    <property type="project" value="TreeGrafter"/>
</dbReference>
<dbReference type="PANTHER" id="PTHR46680:SF3">
    <property type="entry name" value="NF-KAPPA-B INHIBITOR CACTUS"/>
    <property type="match status" value="1"/>
</dbReference>
<feature type="repeat" description="ANK" evidence="3">
    <location>
        <begin position="314"/>
        <end position="341"/>
    </location>
</feature>
<evidence type="ECO:0000256" key="3">
    <source>
        <dbReference type="PROSITE-ProRule" id="PRU00023"/>
    </source>
</evidence>
<feature type="compositionally biased region" description="Polar residues" evidence="4">
    <location>
        <begin position="68"/>
        <end position="79"/>
    </location>
</feature>
<sequence length="387" mass="43445">MDHNTSHKQSGYPRTGQDFPDVHNKWQKEYQSDRLDSGIDSYNSLQELDRIPSTQGSYVDNYSHGDLKTSTSNIPTTQSDELKSDLSDARCDSGLPISSYIVEEEKEEIDEEKQQELNQILQWFLPDIEGDTYLQLAIIQKKMDIAFNVIQSCMLPDVLNFANENSQTALHLAVLTDQPQLVRCLVAYGANVNCKDSYGNTPLHIACQHGYPVHVDMLTSPISTEEYTGFRETDDLPQNVNEKNFDGYTPLHLAAMNNHTNVMKILINNLHCDVNAPDVKSGRTALHHAIECKKTDAVKFLVQCKADVNALTYDECSPLHLAAAKGESYAAKLLVEHGADIFLITLDDFDVFELASHSNNRKLLDNLRDAEKLELRRNRSPATTVGC</sequence>
<dbReference type="PROSITE" id="PS50088">
    <property type="entry name" value="ANK_REPEAT"/>
    <property type="match status" value="4"/>
</dbReference>
<feature type="repeat" description="ANK" evidence="3">
    <location>
        <begin position="281"/>
        <end position="313"/>
    </location>
</feature>
<dbReference type="Pfam" id="PF12796">
    <property type="entry name" value="Ank_2"/>
    <property type="match status" value="2"/>
</dbReference>
<evidence type="ECO:0000256" key="1">
    <source>
        <dbReference type="ARBA" id="ARBA00022737"/>
    </source>
</evidence>
<dbReference type="InterPro" id="IPR036770">
    <property type="entry name" value="Ankyrin_rpt-contain_sf"/>
</dbReference>
<keyword evidence="2 3" id="KW-0040">ANK repeat</keyword>
<organism evidence="5">
    <name type="scientific">Phallusia mammillata</name>
    <dbReference type="NCBI Taxonomy" id="59560"/>
    <lineage>
        <taxon>Eukaryota</taxon>
        <taxon>Metazoa</taxon>
        <taxon>Chordata</taxon>
        <taxon>Tunicata</taxon>
        <taxon>Ascidiacea</taxon>
        <taxon>Phlebobranchia</taxon>
        <taxon>Ascidiidae</taxon>
        <taxon>Phallusia</taxon>
    </lineage>
</organism>
<dbReference type="InterPro" id="IPR051070">
    <property type="entry name" value="NF-kappa-B_inhibitor"/>
</dbReference>
<feature type="repeat" description="ANK" evidence="3">
    <location>
        <begin position="165"/>
        <end position="197"/>
    </location>
</feature>
<dbReference type="SMART" id="SM00248">
    <property type="entry name" value="ANK"/>
    <property type="match status" value="6"/>
</dbReference>
<dbReference type="PROSITE" id="PS50297">
    <property type="entry name" value="ANK_REP_REGION"/>
    <property type="match status" value="4"/>
</dbReference>
<dbReference type="PANTHER" id="PTHR46680">
    <property type="entry name" value="NF-KAPPA-B INHIBITOR ALPHA"/>
    <property type="match status" value="1"/>
</dbReference>
<dbReference type="EMBL" id="LR788446">
    <property type="protein sequence ID" value="CAB3264308.1"/>
    <property type="molecule type" value="mRNA"/>
</dbReference>
<feature type="repeat" description="ANK" evidence="3">
    <location>
        <begin position="246"/>
        <end position="269"/>
    </location>
</feature>
<feature type="compositionally biased region" description="Basic and acidic residues" evidence="4">
    <location>
        <begin position="80"/>
        <end position="90"/>
    </location>
</feature>
<feature type="region of interest" description="Disordered" evidence="4">
    <location>
        <begin position="1"/>
        <end position="41"/>
    </location>
</feature>
<evidence type="ECO:0000256" key="2">
    <source>
        <dbReference type="ARBA" id="ARBA00023043"/>
    </source>
</evidence>